<dbReference type="InterPro" id="IPR008259">
    <property type="entry name" value="FMN_hydac_DH_AS"/>
</dbReference>
<feature type="domain" description="FMN hydroxy acid dehydrogenase" evidence="6">
    <location>
        <begin position="26"/>
        <end position="395"/>
    </location>
</feature>
<evidence type="ECO:0000256" key="2">
    <source>
        <dbReference type="ARBA" id="ARBA00023002"/>
    </source>
</evidence>
<dbReference type="InterPro" id="IPR013785">
    <property type="entry name" value="Aldolase_TIM"/>
</dbReference>
<dbReference type="EMBL" id="PDEQ01000001">
    <property type="protein sequence ID" value="PEN15185.1"/>
    <property type="molecule type" value="Genomic_DNA"/>
</dbReference>
<evidence type="ECO:0000256" key="3">
    <source>
        <dbReference type="ARBA" id="ARBA00024042"/>
    </source>
</evidence>
<feature type="binding site" evidence="5">
    <location>
        <position position="158"/>
    </location>
    <ligand>
        <name>FMN</name>
        <dbReference type="ChEBI" id="CHEBI:58210"/>
    </ligand>
</feature>
<reference evidence="7 8" key="1">
    <citation type="submission" date="2017-10" db="EMBL/GenBank/DDBJ databases">
        <title>Draft genome of Longibacter Salinarum.</title>
        <authorList>
            <person name="Goh K.M."/>
            <person name="Shamsir M.S."/>
            <person name="Lim S.W."/>
        </authorList>
    </citation>
    <scope>NUCLEOTIDE SEQUENCE [LARGE SCALE GENOMIC DNA]</scope>
    <source>
        <strain evidence="7 8">KCTC 52045</strain>
    </source>
</reference>
<evidence type="ECO:0000256" key="1">
    <source>
        <dbReference type="ARBA" id="ARBA00001917"/>
    </source>
</evidence>
<feature type="binding site" evidence="5">
    <location>
        <position position="193"/>
    </location>
    <ligand>
        <name>glyoxylate</name>
        <dbReference type="ChEBI" id="CHEBI:36655"/>
    </ligand>
</feature>
<dbReference type="OrthoDB" id="9770452at2"/>
<protein>
    <submittedName>
        <fullName evidence="7">Alpha-hydroxy-acid oxidizing enzyme</fullName>
    </submittedName>
</protein>
<feature type="binding site" evidence="5">
    <location>
        <position position="134"/>
    </location>
    <ligand>
        <name>FMN</name>
        <dbReference type="ChEBI" id="CHEBI:58210"/>
    </ligand>
</feature>
<proteinExistence type="inferred from homology"/>
<dbReference type="PIRSF" id="PIRSF000138">
    <property type="entry name" value="Al-hdrx_acd_dh"/>
    <property type="match status" value="1"/>
</dbReference>
<feature type="binding site" evidence="5">
    <location>
        <begin position="105"/>
        <end position="107"/>
    </location>
    <ligand>
        <name>FMN</name>
        <dbReference type="ChEBI" id="CHEBI:58210"/>
    </ligand>
</feature>
<keyword evidence="2" id="KW-0560">Oxidoreductase</keyword>
<feature type="binding site" evidence="5">
    <location>
        <position position="52"/>
    </location>
    <ligand>
        <name>glyoxylate</name>
        <dbReference type="ChEBI" id="CHEBI:36655"/>
    </ligand>
</feature>
<dbReference type="AlphaFoldDB" id="A0A2A8D2K5"/>
<dbReference type="InterPro" id="IPR037350">
    <property type="entry name" value="LMO_FMN"/>
</dbReference>
<comment type="similarity">
    <text evidence="3">Belongs to the FMN-dependent alpha-hydroxy acid dehydrogenase family.</text>
</comment>
<gene>
    <name evidence="7" type="ORF">CRI94_02565</name>
</gene>
<dbReference type="FunFam" id="3.20.20.70:FF:000056">
    <property type="entry name" value="hydroxyacid oxidase 2"/>
    <property type="match status" value="1"/>
</dbReference>
<evidence type="ECO:0000259" key="6">
    <source>
        <dbReference type="PROSITE" id="PS51349"/>
    </source>
</evidence>
<dbReference type="GO" id="GO:0005737">
    <property type="term" value="C:cytoplasm"/>
    <property type="evidence" value="ECO:0007669"/>
    <property type="project" value="UniProtKB-ARBA"/>
</dbReference>
<feature type="active site" description="Proton acceptor" evidence="4">
    <location>
        <position position="290"/>
    </location>
</feature>
<keyword evidence="8" id="KW-1185">Reference proteome</keyword>
<dbReference type="Pfam" id="PF01070">
    <property type="entry name" value="FMN_dh"/>
    <property type="match status" value="1"/>
</dbReference>
<dbReference type="PANTHER" id="PTHR10578">
    <property type="entry name" value="S -2-HYDROXY-ACID OXIDASE-RELATED"/>
    <property type="match status" value="1"/>
</dbReference>
<dbReference type="PROSITE" id="PS00557">
    <property type="entry name" value="FMN_HYDROXY_ACID_DH_1"/>
    <property type="match status" value="1"/>
</dbReference>
<name>A0A2A8D2K5_9BACT</name>
<dbReference type="InterPro" id="IPR012133">
    <property type="entry name" value="Alpha-hydoxy_acid_DH_FMN"/>
</dbReference>
<feature type="binding site" evidence="5">
    <location>
        <begin position="321"/>
        <end position="325"/>
    </location>
    <ligand>
        <name>FMN</name>
        <dbReference type="ChEBI" id="CHEBI:58210"/>
    </ligand>
</feature>
<feature type="binding site" evidence="5">
    <location>
        <position position="266"/>
    </location>
    <ligand>
        <name>FMN</name>
        <dbReference type="ChEBI" id="CHEBI:58210"/>
    </ligand>
</feature>
<dbReference type="GO" id="GO:0016491">
    <property type="term" value="F:oxidoreductase activity"/>
    <property type="evidence" value="ECO:0007669"/>
    <property type="project" value="UniProtKB-KW"/>
</dbReference>
<evidence type="ECO:0000313" key="8">
    <source>
        <dbReference type="Proteomes" id="UP000220102"/>
    </source>
</evidence>
<dbReference type="Proteomes" id="UP000220102">
    <property type="component" value="Unassembled WGS sequence"/>
</dbReference>
<organism evidence="7 8">
    <name type="scientific">Longibacter salinarum</name>
    <dbReference type="NCBI Taxonomy" id="1850348"/>
    <lineage>
        <taxon>Bacteria</taxon>
        <taxon>Pseudomonadati</taxon>
        <taxon>Rhodothermota</taxon>
        <taxon>Rhodothermia</taxon>
        <taxon>Rhodothermales</taxon>
        <taxon>Salisaetaceae</taxon>
        <taxon>Longibacter</taxon>
    </lineage>
</organism>
<feature type="binding site" evidence="5">
    <location>
        <position position="288"/>
    </location>
    <ligand>
        <name>FMN</name>
        <dbReference type="ChEBI" id="CHEBI:58210"/>
    </ligand>
</feature>
<evidence type="ECO:0000313" key="7">
    <source>
        <dbReference type="EMBL" id="PEN15185.1"/>
    </source>
</evidence>
<feature type="binding site" evidence="5">
    <location>
        <position position="290"/>
    </location>
    <ligand>
        <name>glyoxylate</name>
        <dbReference type="ChEBI" id="CHEBI:36655"/>
    </ligand>
</feature>
<keyword evidence="5" id="KW-0288">FMN</keyword>
<accession>A0A2A8D2K5</accession>
<sequence length="401" mass="43240">MSDRVSSSSVGMERQIEIYMNGLQGKAPDLPVDPDRLRIAAREVLDDRAWGYLDGGAGSGDTMSANRAAFRRWRLRPRMLQGVEDRDLHVQVLGSTIRAPMMFAPIGVLSIIHPAAEVAVAEAASTLNLPLVLSTAASRSMEEVADAQGDGARWFQLYWGKNDDVTASMVERAEASGYSAIVVTLDTTVLSWRDRDLENGYLPFLEGEGLGNYFSDPAFRRALDEPPEENPTQAILYFASMFSNPALTWDDLQWLRDLTDLPIVLKGILDPQDAKRAAEARVDGIIVSNHGGRQVDGAIAALDALPVVADAVGDQIEVFFDSGIRRGSDILKALALGARAVLVGRPYCHGLAIAGADGASEMMLNLLSDLDLTLGLTGCSSIDDVTRDLLLRADAEGGVEI</sequence>
<dbReference type="PROSITE" id="PS51349">
    <property type="entry name" value="FMN_HYDROXY_ACID_DH_2"/>
    <property type="match status" value="1"/>
</dbReference>
<feature type="binding site" evidence="5">
    <location>
        <position position="156"/>
    </location>
    <ligand>
        <name>FMN</name>
        <dbReference type="ChEBI" id="CHEBI:58210"/>
    </ligand>
</feature>
<evidence type="ECO:0000256" key="5">
    <source>
        <dbReference type="PIRSR" id="PIRSR000138-2"/>
    </source>
</evidence>
<comment type="caution">
    <text evidence="7">The sequence shown here is derived from an EMBL/GenBank/DDBJ whole genome shotgun (WGS) entry which is preliminary data.</text>
</comment>
<feature type="binding site" evidence="5">
    <location>
        <position position="293"/>
    </location>
    <ligand>
        <name>glyoxylate</name>
        <dbReference type="ChEBI" id="CHEBI:36655"/>
    </ligand>
</feature>
<dbReference type="RefSeq" id="WP_098074084.1">
    <property type="nucleotide sequence ID" value="NZ_PDEQ01000001.1"/>
</dbReference>
<evidence type="ECO:0000256" key="4">
    <source>
        <dbReference type="PIRSR" id="PIRSR000138-1"/>
    </source>
</evidence>
<dbReference type="GO" id="GO:0010181">
    <property type="term" value="F:FMN binding"/>
    <property type="evidence" value="ECO:0007669"/>
    <property type="project" value="InterPro"/>
</dbReference>
<dbReference type="PANTHER" id="PTHR10578:SF143">
    <property type="entry name" value="FMN-DEPENDENT ALPHA-HYDROXY ACID DEHYDROGENASE PB1A11.03"/>
    <property type="match status" value="1"/>
</dbReference>
<feature type="binding site" evidence="5">
    <location>
        <begin position="344"/>
        <end position="345"/>
    </location>
    <ligand>
        <name>FMN</name>
        <dbReference type="ChEBI" id="CHEBI:58210"/>
    </ligand>
</feature>
<dbReference type="SUPFAM" id="SSF51395">
    <property type="entry name" value="FMN-linked oxidoreductases"/>
    <property type="match status" value="1"/>
</dbReference>
<feature type="binding site" evidence="5">
    <location>
        <position position="184"/>
    </location>
    <ligand>
        <name>FMN</name>
        <dbReference type="ChEBI" id="CHEBI:58210"/>
    </ligand>
</feature>
<comment type="cofactor">
    <cofactor evidence="1">
        <name>FMN</name>
        <dbReference type="ChEBI" id="CHEBI:58210"/>
    </cofactor>
</comment>
<dbReference type="Gene3D" id="3.20.20.70">
    <property type="entry name" value="Aldolase class I"/>
    <property type="match status" value="1"/>
</dbReference>
<dbReference type="InterPro" id="IPR000262">
    <property type="entry name" value="FMN-dep_DH"/>
</dbReference>
<dbReference type="InterPro" id="IPR037396">
    <property type="entry name" value="FMN_HAD"/>
</dbReference>
<keyword evidence="5" id="KW-0285">Flavoprotein</keyword>
<dbReference type="CDD" id="cd03332">
    <property type="entry name" value="LMO_FMN"/>
    <property type="match status" value="1"/>
</dbReference>